<evidence type="ECO:0000256" key="1">
    <source>
        <dbReference type="SAM" id="MobiDB-lite"/>
    </source>
</evidence>
<gene>
    <name evidence="3" type="ORF">C7441_103197</name>
</gene>
<dbReference type="Pfam" id="PF01471">
    <property type="entry name" value="PG_binding_1"/>
    <property type="match status" value="2"/>
</dbReference>
<name>A0A316C6J9_PSESE</name>
<dbReference type="GO" id="GO:0016787">
    <property type="term" value="F:hydrolase activity"/>
    <property type="evidence" value="ECO:0007669"/>
    <property type="project" value="UniProtKB-KW"/>
</dbReference>
<protein>
    <submittedName>
        <fullName evidence="3">Peptidoglycan hydrolase-like protein with peptidoglycan-binding domain</fullName>
    </submittedName>
</protein>
<feature type="compositionally biased region" description="Low complexity" evidence="1">
    <location>
        <begin position="175"/>
        <end position="187"/>
    </location>
</feature>
<comment type="caution">
    <text evidence="3">The sequence shown here is derived from an EMBL/GenBank/DDBJ whole genome shotgun (WGS) entry which is preliminary data.</text>
</comment>
<feature type="region of interest" description="Disordered" evidence="1">
    <location>
        <begin position="160"/>
        <end position="197"/>
    </location>
</feature>
<dbReference type="SUPFAM" id="SSF47090">
    <property type="entry name" value="PGBD-like"/>
    <property type="match status" value="2"/>
</dbReference>
<evidence type="ECO:0000313" key="4">
    <source>
        <dbReference type="Proteomes" id="UP000245396"/>
    </source>
</evidence>
<keyword evidence="3" id="KW-0378">Hydrolase</keyword>
<evidence type="ECO:0000313" key="3">
    <source>
        <dbReference type="EMBL" id="PWJ85341.1"/>
    </source>
</evidence>
<evidence type="ECO:0000259" key="2">
    <source>
        <dbReference type="Pfam" id="PF01471"/>
    </source>
</evidence>
<dbReference type="InterPro" id="IPR036365">
    <property type="entry name" value="PGBD-like_sf"/>
</dbReference>
<organism evidence="3 4">
    <name type="scientific">Pseudaminobacter salicylatoxidans</name>
    <dbReference type="NCBI Taxonomy" id="93369"/>
    <lineage>
        <taxon>Bacteria</taxon>
        <taxon>Pseudomonadati</taxon>
        <taxon>Pseudomonadota</taxon>
        <taxon>Alphaproteobacteria</taxon>
        <taxon>Hyphomicrobiales</taxon>
        <taxon>Phyllobacteriaceae</taxon>
        <taxon>Pseudaminobacter</taxon>
    </lineage>
</organism>
<dbReference type="InterPro" id="IPR036366">
    <property type="entry name" value="PGBDSf"/>
</dbReference>
<dbReference type="STRING" id="1192868.GCA_000304395_02586"/>
<accession>A0A316C6J9</accession>
<reference evidence="3 4" key="1">
    <citation type="submission" date="2018-05" db="EMBL/GenBank/DDBJ databases">
        <title>Genomic Encyclopedia of Type Strains, Phase IV (KMG-IV): sequencing the most valuable type-strain genomes for metagenomic binning, comparative biology and taxonomic classification.</title>
        <authorList>
            <person name="Goeker M."/>
        </authorList>
    </citation>
    <scope>NUCLEOTIDE SEQUENCE [LARGE SCALE GENOMIC DNA]</scope>
    <source>
        <strain evidence="3 4">DSM 6986</strain>
    </source>
</reference>
<dbReference type="InterPro" id="IPR002477">
    <property type="entry name" value="Peptidoglycan-bd-like"/>
</dbReference>
<sequence>MARSAKQARRRAKPGPLQEGVAVIGGAISRNPVLVGGTTAFLVSLFYVSANALWYQPHAHTGAFFATREFSRPLEDNVPSEPETTIRIERPEPEPVRAAGDPVVEQVQATLKALNFYDGAVDGLSGPATTRAIEAYQRKIGVPVSGQIDDELLSHLDAAPRTGAIPPAPQPRPALPAAGSVPAAQRPVPVPQPAAMPPAERIAKIQQGLRAFGNDSIGIDGVAGSQTKAAIREFQSLFGLPETGEPEEAVYRKMKEIGLTD</sequence>
<dbReference type="RefSeq" id="WP_170125026.1">
    <property type="nucleotide sequence ID" value="NZ_QGGG01000003.1"/>
</dbReference>
<dbReference type="AlphaFoldDB" id="A0A316C6J9"/>
<dbReference type="Gene3D" id="1.10.101.10">
    <property type="entry name" value="PGBD-like superfamily/PGBD"/>
    <property type="match status" value="2"/>
</dbReference>
<keyword evidence="4" id="KW-1185">Reference proteome</keyword>
<dbReference type="Proteomes" id="UP000245396">
    <property type="component" value="Unassembled WGS sequence"/>
</dbReference>
<dbReference type="EMBL" id="QGGG01000003">
    <property type="protein sequence ID" value="PWJ85341.1"/>
    <property type="molecule type" value="Genomic_DNA"/>
</dbReference>
<feature type="domain" description="Peptidoglycan binding-like" evidence="2">
    <location>
        <begin position="200"/>
        <end position="254"/>
    </location>
</feature>
<proteinExistence type="predicted"/>
<feature type="domain" description="Peptidoglycan binding-like" evidence="2">
    <location>
        <begin position="102"/>
        <end position="156"/>
    </location>
</feature>